<evidence type="ECO:0000313" key="3">
    <source>
        <dbReference type="Proteomes" id="UP000664521"/>
    </source>
</evidence>
<name>A0A8H3ESU6_9LECA</name>
<feature type="chain" id="PRO_5034567754" description="Effector protein" evidence="1">
    <location>
        <begin position="17"/>
        <end position="220"/>
    </location>
</feature>
<evidence type="ECO:0000256" key="1">
    <source>
        <dbReference type="SAM" id="SignalP"/>
    </source>
</evidence>
<dbReference type="Proteomes" id="UP000664521">
    <property type="component" value="Unassembled WGS sequence"/>
</dbReference>
<accession>A0A8H3ESU6</accession>
<sequence length="220" mass="23999">MFRFVELLVCCTLAHSAAIAPNSVLTSRPLLNLTALSGGHANCVNTGRHPTWNGRILFADCAIALSNLKRETAEFASVLYAFYSSKTGFEPPSGSKELEWRLPYTLSHETCQIQFRMIRDFVAAEIPTEDTFLRPSLYPSGAISTWHSVIAEAEKILYCTIYGQPGWTSDGVRPRPTNAAAPIGLFMWGKTSAIAKKYTGMKAMESGVLRMLGGTAVGLS</sequence>
<keyword evidence="3" id="KW-1185">Reference proteome</keyword>
<proteinExistence type="predicted"/>
<dbReference type="AlphaFoldDB" id="A0A8H3ESU6"/>
<evidence type="ECO:0000313" key="2">
    <source>
        <dbReference type="EMBL" id="CAF9912836.1"/>
    </source>
</evidence>
<comment type="caution">
    <text evidence="2">The sequence shown here is derived from an EMBL/GenBank/DDBJ whole genome shotgun (WGS) entry which is preliminary data.</text>
</comment>
<dbReference type="OrthoDB" id="10497646at2759"/>
<protein>
    <recommendedName>
        <fullName evidence="4">Effector protein</fullName>
    </recommendedName>
</protein>
<feature type="signal peptide" evidence="1">
    <location>
        <begin position="1"/>
        <end position="16"/>
    </location>
</feature>
<keyword evidence="1" id="KW-0732">Signal</keyword>
<organism evidence="2 3">
    <name type="scientific">Heterodermia speciosa</name>
    <dbReference type="NCBI Taxonomy" id="116794"/>
    <lineage>
        <taxon>Eukaryota</taxon>
        <taxon>Fungi</taxon>
        <taxon>Dikarya</taxon>
        <taxon>Ascomycota</taxon>
        <taxon>Pezizomycotina</taxon>
        <taxon>Lecanoromycetes</taxon>
        <taxon>OSLEUM clade</taxon>
        <taxon>Lecanoromycetidae</taxon>
        <taxon>Caliciales</taxon>
        <taxon>Physciaceae</taxon>
        <taxon>Heterodermia</taxon>
    </lineage>
</organism>
<dbReference type="EMBL" id="CAJPDS010000012">
    <property type="protein sequence ID" value="CAF9912836.1"/>
    <property type="molecule type" value="Genomic_DNA"/>
</dbReference>
<evidence type="ECO:0008006" key="4">
    <source>
        <dbReference type="Google" id="ProtNLM"/>
    </source>
</evidence>
<gene>
    <name evidence="2" type="ORF">HETSPECPRED_001215</name>
</gene>
<reference evidence="2" key="1">
    <citation type="submission" date="2021-03" db="EMBL/GenBank/DDBJ databases">
        <authorList>
            <person name="Tagirdzhanova G."/>
        </authorList>
    </citation>
    <scope>NUCLEOTIDE SEQUENCE</scope>
</reference>